<dbReference type="STRING" id="426756.SAMN04488126_106109"/>
<dbReference type="InterPro" id="IPR008407">
    <property type="entry name" value="Brnchd-chn_aa_trnsp_AzlD"/>
</dbReference>
<organism evidence="2 3">
    <name type="scientific">Bhargavaea beijingensis</name>
    <dbReference type="NCBI Taxonomy" id="426756"/>
    <lineage>
        <taxon>Bacteria</taxon>
        <taxon>Bacillati</taxon>
        <taxon>Bacillota</taxon>
        <taxon>Bacilli</taxon>
        <taxon>Bacillales</taxon>
        <taxon>Caryophanaceae</taxon>
        <taxon>Bhargavaea</taxon>
    </lineage>
</organism>
<dbReference type="EMBL" id="FNAR01000006">
    <property type="protein sequence ID" value="SDE30125.1"/>
    <property type="molecule type" value="Genomic_DNA"/>
</dbReference>
<sequence length="103" mass="10935">MGSWYWWMLLGMAVVTYLPRAIPLTFLEGRELPPAISGVLRNIPFAVLGALIFPAILYAQPEDLLFGVIGFASAALIAWLGGGVMGTVLGTIVILAVYSLLAG</sequence>
<dbReference type="AlphaFoldDB" id="A0A1G7BVA5"/>
<feature type="transmembrane region" description="Helical" evidence="1">
    <location>
        <begin position="39"/>
        <end position="59"/>
    </location>
</feature>
<evidence type="ECO:0000256" key="1">
    <source>
        <dbReference type="SAM" id="Phobius"/>
    </source>
</evidence>
<dbReference type="Proteomes" id="UP000198823">
    <property type="component" value="Unassembled WGS sequence"/>
</dbReference>
<evidence type="ECO:0000313" key="3">
    <source>
        <dbReference type="Proteomes" id="UP000198823"/>
    </source>
</evidence>
<proteinExistence type="predicted"/>
<dbReference type="OrthoDB" id="9811308at2"/>
<keyword evidence="1" id="KW-1133">Transmembrane helix</keyword>
<reference evidence="2 3" key="1">
    <citation type="submission" date="2016-10" db="EMBL/GenBank/DDBJ databases">
        <authorList>
            <person name="de Groot N.N."/>
        </authorList>
    </citation>
    <scope>NUCLEOTIDE SEQUENCE [LARGE SCALE GENOMIC DNA]</scope>
    <source>
        <strain evidence="2 3">CGMCC 1.6762</strain>
    </source>
</reference>
<protein>
    <submittedName>
        <fullName evidence="2">Branched-chain amino acid transport protein</fullName>
    </submittedName>
</protein>
<feature type="transmembrane region" description="Helical" evidence="1">
    <location>
        <begin position="6"/>
        <end position="27"/>
    </location>
</feature>
<gene>
    <name evidence="2" type="ORF">SAMN04488126_106109</name>
</gene>
<dbReference type="Pfam" id="PF05437">
    <property type="entry name" value="AzlD"/>
    <property type="match status" value="1"/>
</dbReference>
<dbReference type="RefSeq" id="WP_092096104.1">
    <property type="nucleotide sequence ID" value="NZ_FNAR01000006.1"/>
</dbReference>
<keyword evidence="1" id="KW-0472">Membrane</keyword>
<evidence type="ECO:0000313" key="2">
    <source>
        <dbReference type="EMBL" id="SDE30125.1"/>
    </source>
</evidence>
<accession>A0A1G7BVA5</accession>
<feature type="transmembrane region" description="Helical" evidence="1">
    <location>
        <begin position="65"/>
        <end position="98"/>
    </location>
</feature>
<keyword evidence="1" id="KW-0812">Transmembrane</keyword>
<name>A0A1G7BVA5_9BACL</name>